<dbReference type="Gene3D" id="1.10.1280.10">
    <property type="entry name" value="Di-copper center containing domain from catechol oxidase"/>
    <property type="match status" value="1"/>
</dbReference>
<sequence>MERQAYVDAAVCLTQTQSPNDSRVSIHDDFSYLHSRIGNYSHDAAPFLPWHRYFIHAYEKALKDHCGYKGTLPYWDWSKDYENVLESPIWDTDAGFGPNGDPTGPEGVSKGHCVRNGSFAGWTPAWYQGEYRPHCLSRGFLDVATAEKVSGRTVRPEILEAVVADETNFFNFTVHVEDVSHLTVPFLYNGPAQLDGDEEGMLTDLLEYGGFLPFDPSVGDLMDTEGDLLCYRYDVGVVGSH</sequence>
<dbReference type="InterPro" id="IPR008922">
    <property type="entry name" value="Di-copper_centre_dom_sf"/>
</dbReference>
<dbReference type="Proteomes" id="UP001220324">
    <property type="component" value="Unassembled WGS sequence"/>
</dbReference>
<reference evidence="3 4" key="1">
    <citation type="journal article" date="2023" name="IMA Fungus">
        <title>Comparative genomic study of the Penicillium genus elucidates a diverse pangenome and 15 lateral gene transfer events.</title>
        <authorList>
            <person name="Petersen C."/>
            <person name="Sorensen T."/>
            <person name="Nielsen M.R."/>
            <person name="Sondergaard T.E."/>
            <person name="Sorensen J.L."/>
            <person name="Fitzpatrick D.A."/>
            <person name="Frisvad J.C."/>
            <person name="Nielsen K.L."/>
        </authorList>
    </citation>
    <scope>NUCLEOTIDE SEQUENCE [LARGE SCALE GENOMIC DNA]</scope>
    <source>
        <strain evidence="3 4">IBT 35679</strain>
    </source>
</reference>
<accession>A0AAD6D391</accession>
<dbReference type="InterPro" id="IPR050316">
    <property type="entry name" value="Tyrosinase/Hemocyanin"/>
</dbReference>
<dbReference type="AlphaFoldDB" id="A0AAD6D391"/>
<dbReference type="SUPFAM" id="SSF48056">
    <property type="entry name" value="Di-copper centre-containing domain"/>
    <property type="match status" value="1"/>
</dbReference>
<comment type="caution">
    <text evidence="3">The sequence shown here is derived from an EMBL/GenBank/DDBJ whole genome shotgun (WGS) entry which is preliminary data.</text>
</comment>
<evidence type="ECO:0000259" key="2">
    <source>
        <dbReference type="Pfam" id="PF00264"/>
    </source>
</evidence>
<gene>
    <name evidence="3" type="ORF">N7494_002042</name>
</gene>
<organism evidence="3 4">
    <name type="scientific">Penicillium frequentans</name>
    <dbReference type="NCBI Taxonomy" id="3151616"/>
    <lineage>
        <taxon>Eukaryota</taxon>
        <taxon>Fungi</taxon>
        <taxon>Dikarya</taxon>
        <taxon>Ascomycota</taxon>
        <taxon>Pezizomycotina</taxon>
        <taxon>Eurotiomycetes</taxon>
        <taxon>Eurotiomycetidae</taxon>
        <taxon>Eurotiales</taxon>
        <taxon>Aspergillaceae</taxon>
        <taxon>Penicillium</taxon>
    </lineage>
</organism>
<name>A0AAD6D391_9EURO</name>
<keyword evidence="1" id="KW-0479">Metal-binding</keyword>
<dbReference type="EMBL" id="JAQIZZ010000002">
    <property type="protein sequence ID" value="KAJ5552664.1"/>
    <property type="molecule type" value="Genomic_DNA"/>
</dbReference>
<dbReference type="InterPro" id="IPR002227">
    <property type="entry name" value="Tyrosinase_Cu-bd"/>
</dbReference>
<protein>
    <submittedName>
        <fullName evidence="3">Di-copper centre-containing protein</fullName>
    </submittedName>
</protein>
<proteinExistence type="predicted"/>
<feature type="domain" description="Tyrosinase copper-binding" evidence="2">
    <location>
        <begin position="27"/>
        <end position="179"/>
    </location>
</feature>
<dbReference type="Pfam" id="PF00264">
    <property type="entry name" value="Tyrosinase"/>
    <property type="match status" value="1"/>
</dbReference>
<keyword evidence="4" id="KW-1185">Reference proteome</keyword>
<dbReference type="PANTHER" id="PTHR11474">
    <property type="entry name" value="TYROSINASE FAMILY MEMBER"/>
    <property type="match status" value="1"/>
</dbReference>
<dbReference type="GO" id="GO:0016491">
    <property type="term" value="F:oxidoreductase activity"/>
    <property type="evidence" value="ECO:0007669"/>
    <property type="project" value="InterPro"/>
</dbReference>
<evidence type="ECO:0000256" key="1">
    <source>
        <dbReference type="ARBA" id="ARBA00022723"/>
    </source>
</evidence>
<evidence type="ECO:0000313" key="4">
    <source>
        <dbReference type="Proteomes" id="UP001220324"/>
    </source>
</evidence>
<evidence type="ECO:0000313" key="3">
    <source>
        <dbReference type="EMBL" id="KAJ5552664.1"/>
    </source>
</evidence>
<dbReference type="GO" id="GO:0046872">
    <property type="term" value="F:metal ion binding"/>
    <property type="evidence" value="ECO:0007669"/>
    <property type="project" value="UniProtKB-KW"/>
</dbReference>
<dbReference type="PANTHER" id="PTHR11474:SF127">
    <property type="entry name" value="TYROSINASE COPPER-BINDING DOMAIN-CONTAINING PROTEIN"/>
    <property type="match status" value="1"/>
</dbReference>